<dbReference type="Proteomes" id="UP001152798">
    <property type="component" value="Chromosome 4"/>
</dbReference>
<protein>
    <submittedName>
        <fullName evidence="1">Uncharacterized protein</fullName>
    </submittedName>
</protein>
<evidence type="ECO:0000313" key="2">
    <source>
        <dbReference type="Proteomes" id="UP001152798"/>
    </source>
</evidence>
<dbReference type="EMBL" id="OV725080">
    <property type="protein sequence ID" value="CAH1400828.1"/>
    <property type="molecule type" value="Genomic_DNA"/>
</dbReference>
<dbReference type="AlphaFoldDB" id="A0A9P0HEC0"/>
<sequence length="61" mass="7139">MMLTSAMGPTIDENTRRQSGLECRLEWSLNVPNFCDFSFDSTRNDASLNRFIYIYLFATDY</sequence>
<reference evidence="1" key="1">
    <citation type="submission" date="2022-01" db="EMBL/GenBank/DDBJ databases">
        <authorList>
            <person name="King R."/>
        </authorList>
    </citation>
    <scope>NUCLEOTIDE SEQUENCE</scope>
</reference>
<keyword evidence="2" id="KW-1185">Reference proteome</keyword>
<name>A0A9P0HEC0_NEZVI</name>
<evidence type="ECO:0000313" key="1">
    <source>
        <dbReference type="EMBL" id="CAH1400828.1"/>
    </source>
</evidence>
<dbReference type="OrthoDB" id="78088at2759"/>
<organism evidence="1 2">
    <name type="scientific">Nezara viridula</name>
    <name type="common">Southern green stink bug</name>
    <name type="synonym">Cimex viridulus</name>
    <dbReference type="NCBI Taxonomy" id="85310"/>
    <lineage>
        <taxon>Eukaryota</taxon>
        <taxon>Metazoa</taxon>
        <taxon>Ecdysozoa</taxon>
        <taxon>Arthropoda</taxon>
        <taxon>Hexapoda</taxon>
        <taxon>Insecta</taxon>
        <taxon>Pterygota</taxon>
        <taxon>Neoptera</taxon>
        <taxon>Paraneoptera</taxon>
        <taxon>Hemiptera</taxon>
        <taxon>Heteroptera</taxon>
        <taxon>Panheteroptera</taxon>
        <taxon>Pentatomomorpha</taxon>
        <taxon>Pentatomoidea</taxon>
        <taxon>Pentatomidae</taxon>
        <taxon>Pentatominae</taxon>
        <taxon>Nezara</taxon>
    </lineage>
</organism>
<proteinExistence type="predicted"/>
<accession>A0A9P0HEC0</accession>
<gene>
    <name evidence="1" type="ORF">NEZAVI_LOCUS9989</name>
</gene>